<comment type="caution">
    <text evidence="2">The sequence shown here is derived from an EMBL/GenBank/DDBJ whole genome shotgun (WGS) entry which is preliminary data.</text>
</comment>
<dbReference type="Pfam" id="PF07510">
    <property type="entry name" value="GmrSD_C"/>
    <property type="match status" value="1"/>
</dbReference>
<evidence type="ECO:0000313" key="3">
    <source>
        <dbReference type="Proteomes" id="UP000658127"/>
    </source>
</evidence>
<gene>
    <name evidence="2" type="ORF">GCM10011610_69300</name>
</gene>
<keyword evidence="3" id="KW-1185">Reference proteome</keyword>
<protein>
    <recommendedName>
        <fullName evidence="1">GmrSD restriction endonucleases C-terminal domain-containing protein</fullName>
    </recommendedName>
</protein>
<reference evidence="3" key="1">
    <citation type="journal article" date="2019" name="Int. J. Syst. Evol. Microbiol.">
        <title>The Global Catalogue of Microorganisms (GCM) 10K type strain sequencing project: providing services to taxonomists for standard genome sequencing and annotation.</title>
        <authorList>
            <consortium name="The Broad Institute Genomics Platform"/>
            <consortium name="The Broad Institute Genome Sequencing Center for Infectious Disease"/>
            <person name="Wu L."/>
            <person name="Ma J."/>
        </authorList>
    </citation>
    <scope>NUCLEOTIDE SEQUENCE [LARGE SCALE GENOMIC DNA]</scope>
    <source>
        <strain evidence="3">CGMCC 4.7329</strain>
    </source>
</reference>
<organism evidence="2 3">
    <name type="scientific">Nocardia rhizosphaerihabitans</name>
    <dbReference type="NCBI Taxonomy" id="1691570"/>
    <lineage>
        <taxon>Bacteria</taxon>
        <taxon>Bacillati</taxon>
        <taxon>Actinomycetota</taxon>
        <taxon>Actinomycetes</taxon>
        <taxon>Mycobacteriales</taxon>
        <taxon>Nocardiaceae</taxon>
        <taxon>Nocardia</taxon>
    </lineage>
</organism>
<dbReference type="PANTHER" id="PTHR24094:SF15">
    <property type="entry name" value="AMP-DEPENDENT SYNTHETASE_LIGASE DOMAIN-CONTAINING PROTEIN-RELATED"/>
    <property type="match status" value="1"/>
</dbReference>
<dbReference type="PANTHER" id="PTHR24094">
    <property type="entry name" value="SECRETED PROTEIN"/>
    <property type="match status" value="1"/>
</dbReference>
<dbReference type="Proteomes" id="UP000658127">
    <property type="component" value="Unassembled WGS sequence"/>
</dbReference>
<sequence>MGGTGMKWSSISGSPLGRALLALAAAICLAVVVTVANSLLDKVDPTAPGPGPANAATVSGKEIGDLVGKLVVAKEGAMTGYTREKFPHWDTNKPEHGFGGDLAQYTKCTSREVMMLRDATGKVTLDPKTCELKIPAGAGWQDRYGFVDKKTGQLGPYKFITDPAKVDAEHIVALAEAWRSGAADRDEDTRRRIANDSLNLVAADPSANRSKGDQDPANYLPPGNFRCAYVEHYVKVKIKYALTVDTAEHAALRTAVDDCLRRGEFT</sequence>
<name>A0ABQ2L2H4_9NOCA</name>
<dbReference type="EMBL" id="BMNE01000015">
    <property type="protein sequence ID" value="GGO00365.1"/>
    <property type="molecule type" value="Genomic_DNA"/>
</dbReference>
<evidence type="ECO:0000259" key="1">
    <source>
        <dbReference type="Pfam" id="PF07510"/>
    </source>
</evidence>
<feature type="domain" description="GmrSD restriction endonucleases C-terminal" evidence="1">
    <location>
        <begin position="162"/>
        <end position="253"/>
    </location>
</feature>
<proteinExistence type="predicted"/>
<evidence type="ECO:0000313" key="2">
    <source>
        <dbReference type="EMBL" id="GGO00365.1"/>
    </source>
</evidence>
<dbReference type="InterPro" id="IPR011089">
    <property type="entry name" value="GmrSD_C"/>
</dbReference>
<accession>A0ABQ2L2H4</accession>